<organism evidence="6 7">
    <name type="scientific">Xanthomonas bonasiae</name>
    <dbReference type="NCBI Taxonomy" id="2810351"/>
    <lineage>
        <taxon>Bacteria</taxon>
        <taxon>Pseudomonadati</taxon>
        <taxon>Pseudomonadota</taxon>
        <taxon>Gammaproteobacteria</taxon>
        <taxon>Lysobacterales</taxon>
        <taxon>Lysobacteraceae</taxon>
        <taxon>Xanthomonas</taxon>
    </lineage>
</organism>
<dbReference type="InterPro" id="IPR007593">
    <property type="entry name" value="CD225/Dispanin_fam"/>
</dbReference>
<sequence>MNTTAPQVSNNLVWAILSTLFCCLPLGIVSIVFAAQVNTKLAAGDVAGARESADKAKKWAIYSVIAWVVLVVLYLIFIFALGGLGMMQQSSTTY</sequence>
<evidence type="ECO:0000313" key="7">
    <source>
        <dbReference type="Proteomes" id="UP000695802"/>
    </source>
</evidence>
<evidence type="ECO:0000313" key="6">
    <source>
        <dbReference type="EMBL" id="MBN6103623.1"/>
    </source>
</evidence>
<dbReference type="Pfam" id="PF04505">
    <property type="entry name" value="CD225"/>
    <property type="match status" value="1"/>
</dbReference>
<keyword evidence="4 5" id="KW-0472">Membrane</keyword>
<reference evidence="6 7" key="1">
    <citation type="submission" date="2021-02" db="EMBL/GenBank/DDBJ databases">
        <title>Taxonomically Unique Crown Gall-Associated Xanthomonas Stains Have Deficiency in Virulence Repertories.</title>
        <authorList>
            <person name="Mafakheri H."/>
            <person name="Taghavi S.M."/>
            <person name="Dimkic I."/>
            <person name="Nemanja K."/>
            <person name="Osdaghi E."/>
        </authorList>
    </citation>
    <scope>NUCLEOTIDE SEQUENCE [LARGE SCALE GENOMIC DNA]</scope>
    <source>
        <strain evidence="6 7">FX4</strain>
    </source>
</reference>
<dbReference type="PANTHER" id="PTHR14948:SF25">
    <property type="entry name" value="DUF4190 DOMAIN-CONTAINING PROTEIN"/>
    <property type="match status" value="1"/>
</dbReference>
<proteinExistence type="predicted"/>
<name>A0ABS3B5L0_9XANT</name>
<evidence type="ECO:0000256" key="3">
    <source>
        <dbReference type="ARBA" id="ARBA00022989"/>
    </source>
</evidence>
<keyword evidence="2 5" id="KW-0812">Transmembrane</keyword>
<evidence type="ECO:0000256" key="4">
    <source>
        <dbReference type="ARBA" id="ARBA00023136"/>
    </source>
</evidence>
<gene>
    <name evidence="6" type="ORF">JR064_15750</name>
</gene>
<dbReference type="RefSeq" id="WP_179569127.1">
    <property type="nucleotide sequence ID" value="NZ_JACSQX010000010.1"/>
</dbReference>
<evidence type="ECO:0000256" key="1">
    <source>
        <dbReference type="ARBA" id="ARBA00004370"/>
    </source>
</evidence>
<comment type="caution">
    <text evidence="6">The sequence shown here is derived from an EMBL/GenBank/DDBJ whole genome shotgun (WGS) entry which is preliminary data.</text>
</comment>
<dbReference type="Proteomes" id="UP000695802">
    <property type="component" value="Unassembled WGS sequence"/>
</dbReference>
<protein>
    <submittedName>
        <fullName evidence="6">CD225/dispanin family protein</fullName>
    </submittedName>
</protein>
<evidence type="ECO:0000256" key="2">
    <source>
        <dbReference type="ARBA" id="ARBA00022692"/>
    </source>
</evidence>
<dbReference type="PANTHER" id="PTHR14948">
    <property type="entry name" value="NG5"/>
    <property type="match status" value="1"/>
</dbReference>
<dbReference type="EMBL" id="JAFIWB010000020">
    <property type="protein sequence ID" value="MBN6103623.1"/>
    <property type="molecule type" value="Genomic_DNA"/>
</dbReference>
<keyword evidence="7" id="KW-1185">Reference proteome</keyword>
<accession>A0ABS3B5L0</accession>
<feature type="transmembrane region" description="Helical" evidence="5">
    <location>
        <begin position="12"/>
        <end position="38"/>
    </location>
</feature>
<feature type="transmembrane region" description="Helical" evidence="5">
    <location>
        <begin position="59"/>
        <end position="84"/>
    </location>
</feature>
<evidence type="ECO:0000256" key="5">
    <source>
        <dbReference type="SAM" id="Phobius"/>
    </source>
</evidence>
<keyword evidence="3 5" id="KW-1133">Transmembrane helix</keyword>
<dbReference type="InterPro" id="IPR051423">
    <property type="entry name" value="CD225/Dispanin"/>
</dbReference>
<comment type="subcellular location">
    <subcellularLocation>
        <location evidence="1">Membrane</location>
    </subcellularLocation>
</comment>